<reference evidence="1 2" key="1">
    <citation type="submission" date="2024-02" db="EMBL/GenBank/DDBJ databases">
        <title>The Genome Sequence of Enterococcus sp. DIV0159.</title>
        <authorList>
            <person name="Earl A."/>
            <person name="Manson A."/>
            <person name="Gilmore M."/>
            <person name="Sanders J."/>
            <person name="Shea T."/>
            <person name="Howe W."/>
            <person name="Livny J."/>
            <person name="Cuomo C."/>
            <person name="Neafsey D."/>
            <person name="Birren B."/>
        </authorList>
    </citation>
    <scope>NUCLEOTIDE SEQUENCE [LARGE SCALE GENOMIC DNA]</scope>
    <source>
        <strain evidence="1 2">665A</strain>
    </source>
</reference>
<gene>
    <name evidence="1" type="ORF">JZO67_004493</name>
</gene>
<dbReference type="EMBL" id="JAFREL020000004">
    <property type="protein sequence ID" value="MEO1772511.1"/>
    <property type="molecule type" value="Genomic_DNA"/>
</dbReference>
<dbReference type="RefSeq" id="WP_207702698.1">
    <property type="nucleotide sequence ID" value="NZ_JAFREL020000004.1"/>
</dbReference>
<proteinExistence type="predicted"/>
<protein>
    <submittedName>
        <fullName evidence="1">Uncharacterized protein</fullName>
    </submittedName>
</protein>
<accession>A0ABV0EVC4</accession>
<keyword evidence="2" id="KW-1185">Reference proteome</keyword>
<evidence type="ECO:0000313" key="1">
    <source>
        <dbReference type="EMBL" id="MEO1772511.1"/>
    </source>
</evidence>
<organism evidence="1 2">
    <name type="scientific">Candidatus Enterococcus ferrettii</name>
    <dbReference type="NCBI Taxonomy" id="2815324"/>
    <lineage>
        <taxon>Bacteria</taxon>
        <taxon>Bacillati</taxon>
        <taxon>Bacillota</taxon>
        <taxon>Bacilli</taxon>
        <taxon>Lactobacillales</taxon>
        <taxon>Enterococcaceae</taxon>
        <taxon>Enterococcus</taxon>
    </lineage>
</organism>
<name>A0ABV0EVC4_9ENTE</name>
<evidence type="ECO:0000313" key="2">
    <source>
        <dbReference type="Proteomes" id="UP000664357"/>
    </source>
</evidence>
<sequence>MEDYDLLKLVHNKLPDDYRDVLTPFLNNYASHIVNGGTEQDERAKRLFCQYWVGYLIYHNQQKKKFFDFWELMEKGYQQQRQFALKFYERIQEDTK</sequence>
<dbReference type="Proteomes" id="UP000664357">
    <property type="component" value="Unassembled WGS sequence"/>
</dbReference>
<comment type="caution">
    <text evidence="1">The sequence shown here is derived from an EMBL/GenBank/DDBJ whole genome shotgun (WGS) entry which is preliminary data.</text>
</comment>